<protein>
    <submittedName>
        <fullName evidence="2">Uncharacterized protein</fullName>
    </submittedName>
</protein>
<evidence type="ECO:0000256" key="1">
    <source>
        <dbReference type="SAM" id="SignalP"/>
    </source>
</evidence>
<dbReference type="AlphaFoldDB" id="A0A0A9DZY6"/>
<sequence length="67" mass="6783">MPAPHRMSMPGACAGALVAGAAAAVSIEASFWAFGSTTEATESPAFGTASFAFSRHVNRSSHPSTRA</sequence>
<reference evidence="2" key="1">
    <citation type="submission" date="2014-09" db="EMBL/GenBank/DDBJ databases">
        <authorList>
            <person name="Magalhaes I.L.F."/>
            <person name="Oliveira U."/>
            <person name="Santos F.R."/>
            <person name="Vidigal T.H.D.A."/>
            <person name="Brescovit A.D."/>
            <person name="Santos A.J."/>
        </authorList>
    </citation>
    <scope>NUCLEOTIDE SEQUENCE</scope>
    <source>
        <tissue evidence="2">Shoot tissue taken approximately 20 cm above the soil surface</tissue>
    </source>
</reference>
<name>A0A0A9DZY6_ARUDO</name>
<organism evidence="2">
    <name type="scientific">Arundo donax</name>
    <name type="common">Giant reed</name>
    <name type="synonym">Donax arundinaceus</name>
    <dbReference type="NCBI Taxonomy" id="35708"/>
    <lineage>
        <taxon>Eukaryota</taxon>
        <taxon>Viridiplantae</taxon>
        <taxon>Streptophyta</taxon>
        <taxon>Embryophyta</taxon>
        <taxon>Tracheophyta</taxon>
        <taxon>Spermatophyta</taxon>
        <taxon>Magnoliopsida</taxon>
        <taxon>Liliopsida</taxon>
        <taxon>Poales</taxon>
        <taxon>Poaceae</taxon>
        <taxon>PACMAD clade</taxon>
        <taxon>Arundinoideae</taxon>
        <taxon>Arundineae</taxon>
        <taxon>Arundo</taxon>
    </lineage>
</organism>
<keyword evidence="1" id="KW-0732">Signal</keyword>
<dbReference type="EMBL" id="GBRH01203806">
    <property type="protein sequence ID" value="JAD94089.1"/>
    <property type="molecule type" value="Transcribed_RNA"/>
</dbReference>
<reference evidence="2" key="2">
    <citation type="journal article" date="2015" name="Data Brief">
        <title>Shoot transcriptome of the giant reed, Arundo donax.</title>
        <authorList>
            <person name="Barrero R.A."/>
            <person name="Guerrero F.D."/>
            <person name="Moolhuijzen P."/>
            <person name="Goolsby J.A."/>
            <person name="Tidwell J."/>
            <person name="Bellgard S.E."/>
            <person name="Bellgard M.I."/>
        </authorList>
    </citation>
    <scope>NUCLEOTIDE SEQUENCE</scope>
    <source>
        <tissue evidence="2">Shoot tissue taken approximately 20 cm above the soil surface</tissue>
    </source>
</reference>
<feature type="chain" id="PRO_5002064101" evidence="1">
    <location>
        <begin position="24"/>
        <end position="67"/>
    </location>
</feature>
<proteinExistence type="predicted"/>
<feature type="signal peptide" evidence="1">
    <location>
        <begin position="1"/>
        <end position="23"/>
    </location>
</feature>
<evidence type="ECO:0000313" key="2">
    <source>
        <dbReference type="EMBL" id="JAD94089.1"/>
    </source>
</evidence>
<accession>A0A0A9DZY6</accession>